<dbReference type="EMBL" id="JBFDAA010000018">
    <property type="protein sequence ID" value="KAL1116234.1"/>
    <property type="molecule type" value="Genomic_DNA"/>
</dbReference>
<dbReference type="AlphaFoldDB" id="A0ABD0YK15"/>
<evidence type="ECO:0000313" key="3">
    <source>
        <dbReference type="Proteomes" id="UP001558652"/>
    </source>
</evidence>
<evidence type="ECO:0000313" key="2">
    <source>
        <dbReference type="EMBL" id="KAL1116234.1"/>
    </source>
</evidence>
<organism evidence="2 3">
    <name type="scientific">Ranatra chinensis</name>
    <dbReference type="NCBI Taxonomy" id="642074"/>
    <lineage>
        <taxon>Eukaryota</taxon>
        <taxon>Metazoa</taxon>
        <taxon>Ecdysozoa</taxon>
        <taxon>Arthropoda</taxon>
        <taxon>Hexapoda</taxon>
        <taxon>Insecta</taxon>
        <taxon>Pterygota</taxon>
        <taxon>Neoptera</taxon>
        <taxon>Paraneoptera</taxon>
        <taxon>Hemiptera</taxon>
        <taxon>Heteroptera</taxon>
        <taxon>Panheteroptera</taxon>
        <taxon>Nepomorpha</taxon>
        <taxon>Nepidae</taxon>
        <taxon>Ranatrinae</taxon>
        <taxon>Ranatra</taxon>
    </lineage>
</organism>
<comment type="caution">
    <text evidence="2">The sequence shown here is derived from an EMBL/GenBank/DDBJ whole genome shotgun (WGS) entry which is preliminary data.</text>
</comment>
<feature type="compositionally biased region" description="Low complexity" evidence="1">
    <location>
        <begin position="23"/>
        <end position="34"/>
    </location>
</feature>
<evidence type="ECO:0000256" key="1">
    <source>
        <dbReference type="SAM" id="MobiDB-lite"/>
    </source>
</evidence>
<keyword evidence="3" id="KW-1185">Reference proteome</keyword>
<sequence length="208" mass="22453">MASKRRNMFYENKNGVVVTTAGSRRPSSLLERSLTMTAQPVSPEEEEDVGDWEPQSPADTEDSCWVETPSFRTPPPAPAQQAGRTSSSETSLSFRTPSSGEGSPTTPEGSLGEEPPRAILAILADVPRAAPPAAQAAPDLAPPTINLARAPSSRRRLVRSLVRISSQTPIELSIDEPKSWCVVRLDTYQGASSMVRRTRLEGLNSVEI</sequence>
<reference evidence="2 3" key="1">
    <citation type="submission" date="2024-07" db="EMBL/GenBank/DDBJ databases">
        <title>Chromosome-level genome assembly of the water stick insect Ranatra chinensis (Heteroptera: Nepidae).</title>
        <authorList>
            <person name="Liu X."/>
        </authorList>
    </citation>
    <scope>NUCLEOTIDE SEQUENCE [LARGE SCALE GENOMIC DNA]</scope>
    <source>
        <strain evidence="2">Cailab_2021Rc</strain>
        <tissue evidence="2">Muscle</tissue>
    </source>
</reference>
<dbReference type="Proteomes" id="UP001558652">
    <property type="component" value="Unassembled WGS sequence"/>
</dbReference>
<gene>
    <name evidence="2" type="ORF">AAG570_005729</name>
</gene>
<feature type="region of interest" description="Disordered" evidence="1">
    <location>
        <begin position="1"/>
        <end position="114"/>
    </location>
</feature>
<accession>A0ABD0YK15</accession>
<protein>
    <submittedName>
        <fullName evidence="2">Uncharacterized protein</fullName>
    </submittedName>
</protein>
<feature type="compositionally biased region" description="Polar residues" evidence="1">
    <location>
        <begin position="82"/>
        <end position="108"/>
    </location>
</feature>
<proteinExistence type="predicted"/>
<name>A0ABD0YK15_9HEMI</name>